<evidence type="ECO:0000313" key="2">
    <source>
        <dbReference type="Proteomes" id="UP001234989"/>
    </source>
</evidence>
<accession>A0AAF0TG99</accession>
<sequence>MRMQGTQTQLLQSLMRKYRMQSSRTSFRFWLRVLPTRTISGFKLL</sequence>
<gene>
    <name evidence="1" type="ORF">MTR67_011616</name>
</gene>
<protein>
    <submittedName>
        <fullName evidence="1">Uncharacterized protein</fullName>
    </submittedName>
</protein>
<name>A0AAF0TG99_SOLVR</name>
<dbReference type="EMBL" id="CP133614">
    <property type="protein sequence ID" value="WMV18231.1"/>
    <property type="molecule type" value="Genomic_DNA"/>
</dbReference>
<organism evidence="1 2">
    <name type="scientific">Solanum verrucosum</name>
    <dbReference type="NCBI Taxonomy" id="315347"/>
    <lineage>
        <taxon>Eukaryota</taxon>
        <taxon>Viridiplantae</taxon>
        <taxon>Streptophyta</taxon>
        <taxon>Embryophyta</taxon>
        <taxon>Tracheophyta</taxon>
        <taxon>Spermatophyta</taxon>
        <taxon>Magnoliopsida</taxon>
        <taxon>eudicotyledons</taxon>
        <taxon>Gunneridae</taxon>
        <taxon>Pentapetalae</taxon>
        <taxon>asterids</taxon>
        <taxon>lamiids</taxon>
        <taxon>Solanales</taxon>
        <taxon>Solanaceae</taxon>
        <taxon>Solanoideae</taxon>
        <taxon>Solaneae</taxon>
        <taxon>Solanum</taxon>
    </lineage>
</organism>
<dbReference type="AlphaFoldDB" id="A0AAF0TG99"/>
<proteinExistence type="predicted"/>
<keyword evidence="2" id="KW-1185">Reference proteome</keyword>
<reference evidence="1" key="1">
    <citation type="submission" date="2023-08" db="EMBL/GenBank/DDBJ databases">
        <title>A de novo genome assembly of Solanum verrucosum Schlechtendal, a Mexican diploid species geographically isolated from the other diploid A-genome species in potato relatives.</title>
        <authorList>
            <person name="Hosaka K."/>
        </authorList>
    </citation>
    <scope>NUCLEOTIDE SEQUENCE</scope>
    <source>
        <tissue evidence="1">Young leaves</tissue>
    </source>
</reference>
<dbReference type="Proteomes" id="UP001234989">
    <property type="component" value="Chromosome 3"/>
</dbReference>
<evidence type="ECO:0000313" key="1">
    <source>
        <dbReference type="EMBL" id="WMV18231.1"/>
    </source>
</evidence>